<accession>A0A7G9GHK8</accession>
<evidence type="ECO:0000256" key="2">
    <source>
        <dbReference type="ARBA" id="ARBA00022833"/>
    </source>
</evidence>
<comment type="similarity">
    <text evidence="4">Belongs to the zinc-containing alcohol dehydrogenase family.</text>
</comment>
<gene>
    <name evidence="6" type="ORF">H9Q79_08515</name>
</gene>
<evidence type="ECO:0000259" key="5">
    <source>
        <dbReference type="SMART" id="SM00829"/>
    </source>
</evidence>
<evidence type="ECO:0000313" key="7">
    <source>
        <dbReference type="Proteomes" id="UP000515860"/>
    </source>
</evidence>
<dbReference type="Gene3D" id="3.90.180.10">
    <property type="entry name" value="Medium-chain alcohol dehydrogenases, catalytic domain"/>
    <property type="match status" value="1"/>
</dbReference>
<dbReference type="Gene3D" id="3.40.50.720">
    <property type="entry name" value="NAD(P)-binding Rossmann-like Domain"/>
    <property type="match status" value="1"/>
</dbReference>
<evidence type="ECO:0000313" key="6">
    <source>
        <dbReference type="EMBL" id="QNM10290.1"/>
    </source>
</evidence>
<sequence length="346" mass="37617">MPEMMQGLVKAKPEVGAEYRTDLPIPEVGARDVLVHVKAVAICGTDQHIYNWTAYAQERCKLPMIFGHEFAGDVVAVGSEVTEVKIGDRVAGETHIPCNHCYQCETDNRHICENMKIIGVHTDGAYADYISFPADDAYKISDDLDYQKAALMEPMGVGVHGVDKGEVKDKDIVIYGCGPIGLMAVGAAKVFGAKKITAIDIFDNKLETAKQMGADLVINSKTEDAVKLVMDRTGHGADVVIDYTGNNAAYKSGFAMLKKGGRFVMVGLPNGETALDLSEAIIYKEATVIGVTGREMYKTWEQCEEILKNPLYNVDATVGGVYRLSEYKKAFDAIFAGASGRMILIP</sequence>
<feature type="domain" description="Enoyl reductase (ER)" evidence="5">
    <location>
        <begin position="16"/>
        <end position="344"/>
    </location>
</feature>
<dbReference type="InterPro" id="IPR013154">
    <property type="entry name" value="ADH-like_N"/>
</dbReference>
<dbReference type="Pfam" id="PF00107">
    <property type="entry name" value="ADH_zinc_N"/>
    <property type="match status" value="1"/>
</dbReference>
<dbReference type="InterPro" id="IPR050129">
    <property type="entry name" value="Zn_alcohol_dh"/>
</dbReference>
<dbReference type="GO" id="GO:0016491">
    <property type="term" value="F:oxidoreductase activity"/>
    <property type="evidence" value="ECO:0007669"/>
    <property type="project" value="UniProtKB-KW"/>
</dbReference>
<dbReference type="GO" id="GO:0008270">
    <property type="term" value="F:zinc ion binding"/>
    <property type="evidence" value="ECO:0007669"/>
    <property type="project" value="InterPro"/>
</dbReference>
<evidence type="ECO:0000256" key="3">
    <source>
        <dbReference type="ARBA" id="ARBA00023002"/>
    </source>
</evidence>
<evidence type="ECO:0000256" key="4">
    <source>
        <dbReference type="RuleBase" id="RU361277"/>
    </source>
</evidence>
<dbReference type="InterPro" id="IPR013149">
    <property type="entry name" value="ADH-like_C"/>
</dbReference>
<dbReference type="PROSITE" id="PS00059">
    <property type="entry name" value="ADH_ZINC"/>
    <property type="match status" value="1"/>
</dbReference>
<dbReference type="InterPro" id="IPR002328">
    <property type="entry name" value="ADH_Zn_CS"/>
</dbReference>
<keyword evidence="2 4" id="KW-0862">Zinc</keyword>
<organism evidence="6 7">
    <name type="scientific">Wansuia hejianensis</name>
    <dbReference type="NCBI Taxonomy" id="2763667"/>
    <lineage>
        <taxon>Bacteria</taxon>
        <taxon>Bacillati</taxon>
        <taxon>Bacillota</taxon>
        <taxon>Clostridia</taxon>
        <taxon>Lachnospirales</taxon>
        <taxon>Lachnospiraceae</taxon>
        <taxon>Wansuia</taxon>
    </lineage>
</organism>
<keyword evidence="3" id="KW-0560">Oxidoreductase</keyword>
<dbReference type="InterPro" id="IPR011032">
    <property type="entry name" value="GroES-like_sf"/>
</dbReference>
<keyword evidence="1 4" id="KW-0479">Metal-binding</keyword>
<dbReference type="AlphaFoldDB" id="A0A7G9GHK8"/>
<name>A0A7G9GHK8_9FIRM</name>
<protein>
    <submittedName>
        <fullName evidence="6">Alcohol dehydrogenase catalytic domain-containing protein</fullName>
    </submittedName>
</protein>
<dbReference type="KEGG" id="whj:H9Q79_08515"/>
<reference evidence="6 7" key="1">
    <citation type="submission" date="2020-08" db="EMBL/GenBank/DDBJ databases">
        <authorList>
            <person name="Liu C."/>
            <person name="Sun Q."/>
        </authorList>
    </citation>
    <scope>NUCLEOTIDE SEQUENCE [LARGE SCALE GENOMIC DNA]</scope>
    <source>
        <strain evidence="6 7">NSJ-29</strain>
    </source>
</reference>
<dbReference type="SUPFAM" id="SSF51735">
    <property type="entry name" value="NAD(P)-binding Rossmann-fold domains"/>
    <property type="match status" value="1"/>
</dbReference>
<dbReference type="InterPro" id="IPR036291">
    <property type="entry name" value="NAD(P)-bd_dom_sf"/>
</dbReference>
<dbReference type="Pfam" id="PF08240">
    <property type="entry name" value="ADH_N"/>
    <property type="match status" value="1"/>
</dbReference>
<dbReference type="RefSeq" id="WP_118643195.1">
    <property type="nucleotide sequence ID" value="NZ_CP060635.1"/>
</dbReference>
<keyword evidence="7" id="KW-1185">Reference proteome</keyword>
<dbReference type="PANTHER" id="PTHR43401">
    <property type="entry name" value="L-THREONINE 3-DEHYDROGENASE"/>
    <property type="match status" value="1"/>
</dbReference>
<dbReference type="Proteomes" id="UP000515860">
    <property type="component" value="Chromosome"/>
</dbReference>
<comment type="cofactor">
    <cofactor evidence="4">
        <name>Zn(2+)</name>
        <dbReference type="ChEBI" id="CHEBI:29105"/>
    </cofactor>
</comment>
<proteinExistence type="inferred from homology"/>
<evidence type="ECO:0000256" key="1">
    <source>
        <dbReference type="ARBA" id="ARBA00022723"/>
    </source>
</evidence>
<dbReference type="SMART" id="SM00829">
    <property type="entry name" value="PKS_ER"/>
    <property type="match status" value="1"/>
</dbReference>
<dbReference type="PANTHER" id="PTHR43401:SF2">
    <property type="entry name" value="L-THREONINE 3-DEHYDROGENASE"/>
    <property type="match status" value="1"/>
</dbReference>
<dbReference type="SUPFAM" id="SSF50129">
    <property type="entry name" value="GroES-like"/>
    <property type="match status" value="1"/>
</dbReference>
<dbReference type="EMBL" id="CP060635">
    <property type="protein sequence ID" value="QNM10290.1"/>
    <property type="molecule type" value="Genomic_DNA"/>
</dbReference>
<dbReference type="InterPro" id="IPR020843">
    <property type="entry name" value="ER"/>
</dbReference>